<name>A0ABX9KFE6_9FUSO</name>
<comment type="catalytic activity">
    <reaction evidence="7 8">
        <text>(R)-pantoate + beta-alanine + ATP = (R)-pantothenate + AMP + diphosphate + H(+)</text>
        <dbReference type="Rhea" id="RHEA:10912"/>
        <dbReference type="ChEBI" id="CHEBI:15378"/>
        <dbReference type="ChEBI" id="CHEBI:15980"/>
        <dbReference type="ChEBI" id="CHEBI:29032"/>
        <dbReference type="ChEBI" id="CHEBI:30616"/>
        <dbReference type="ChEBI" id="CHEBI:33019"/>
        <dbReference type="ChEBI" id="CHEBI:57966"/>
        <dbReference type="ChEBI" id="CHEBI:456215"/>
        <dbReference type="EC" id="6.3.2.1"/>
    </reaction>
</comment>
<dbReference type="SUPFAM" id="SSF52374">
    <property type="entry name" value="Nucleotidylyl transferase"/>
    <property type="match status" value="1"/>
</dbReference>
<comment type="function">
    <text evidence="8">Catalyzes the condensation of pantoate with beta-alanine in an ATP-dependent reaction via a pantoyl-adenylate intermediate.</text>
</comment>
<dbReference type="Pfam" id="PF02569">
    <property type="entry name" value="Pantoate_ligase"/>
    <property type="match status" value="1"/>
</dbReference>
<comment type="pathway">
    <text evidence="1 8">Cofactor biosynthesis; (R)-pantothenate biosynthesis; (R)-pantothenate from (R)-pantoate and beta-alanine: step 1/1.</text>
</comment>
<evidence type="ECO:0000313" key="9">
    <source>
        <dbReference type="EMBL" id="REI40521.1"/>
    </source>
</evidence>
<dbReference type="InterPro" id="IPR014729">
    <property type="entry name" value="Rossmann-like_a/b/a_fold"/>
</dbReference>
<evidence type="ECO:0000256" key="2">
    <source>
        <dbReference type="ARBA" id="ARBA00009256"/>
    </source>
</evidence>
<feature type="binding site" evidence="8">
    <location>
        <begin position="147"/>
        <end position="150"/>
    </location>
    <ligand>
        <name>ATP</name>
        <dbReference type="ChEBI" id="CHEBI:30616"/>
    </ligand>
</feature>
<dbReference type="Gene3D" id="3.30.1300.10">
    <property type="entry name" value="Pantoate-beta-alanine ligase, C-terminal domain"/>
    <property type="match status" value="1"/>
</dbReference>
<feature type="binding site" evidence="8">
    <location>
        <begin position="30"/>
        <end position="37"/>
    </location>
    <ligand>
        <name>ATP</name>
        <dbReference type="ChEBI" id="CHEBI:30616"/>
    </ligand>
</feature>
<sequence length="288" mass="32141">MEIIREIGEVQKKIKEWKDAGESIGFVPTMGYLHRGHGSLIERAARENDRVVVSVFVNPMQFDNCNDLDSYPSDLSGDMDLVTGSGGDLIFSPTVQEIYPRGFNSLVEVENLDNELCGATRPGHFRGVCTVLTKFFLILAPHRVYFGKKDYQQLMVVKRMVADLNIPLEIIGCTTVREESGLAMSSRNARLSEDEKRKALIINQTLKAVKDRVIQGEVEVEKIRRWAIERIEGVGGAVVDYFEIVHPDTLQKITKIEDKAVAATAVFIGKSRLIDNIILGGKDETTDA</sequence>
<evidence type="ECO:0000256" key="3">
    <source>
        <dbReference type="ARBA" id="ARBA00022598"/>
    </source>
</evidence>
<dbReference type="GO" id="GO:0004592">
    <property type="term" value="F:pantoate-beta-alanine ligase activity"/>
    <property type="evidence" value="ECO:0007669"/>
    <property type="project" value="UniProtKB-EC"/>
</dbReference>
<dbReference type="RefSeq" id="WP_114642906.1">
    <property type="nucleotide sequence ID" value="NZ_JAACIO010000020.1"/>
</dbReference>
<keyword evidence="5 8" id="KW-0547">Nucleotide-binding</keyword>
<dbReference type="InterPro" id="IPR004821">
    <property type="entry name" value="Cyt_trans-like"/>
</dbReference>
<keyword evidence="8" id="KW-0963">Cytoplasm</keyword>
<dbReference type="EMBL" id="QUAJ01000019">
    <property type="protein sequence ID" value="REI40521.1"/>
    <property type="molecule type" value="Genomic_DNA"/>
</dbReference>
<organism evidence="9 10">
    <name type="scientific">Psychrilyobacter piezotolerans</name>
    <dbReference type="NCBI Taxonomy" id="2293438"/>
    <lineage>
        <taxon>Bacteria</taxon>
        <taxon>Fusobacteriati</taxon>
        <taxon>Fusobacteriota</taxon>
        <taxon>Fusobacteriia</taxon>
        <taxon>Fusobacteriales</taxon>
        <taxon>Fusobacteriaceae</taxon>
        <taxon>Psychrilyobacter</taxon>
    </lineage>
</organism>
<comment type="subunit">
    <text evidence="8">Homodimer.</text>
</comment>
<feature type="binding site" evidence="8">
    <location>
        <position position="61"/>
    </location>
    <ligand>
        <name>(R)-pantoate</name>
        <dbReference type="ChEBI" id="CHEBI:15980"/>
    </ligand>
</feature>
<evidence type="ECO:0000313" key="10">
    <source>
        <dbReference type="Proteomes" id="UP000263486"/>
    </source>
</evidence>
<evidence type="ECO:0000256" key="8">
    <source>
        <dbReference type="HAMAP-Rule" id="MF_00158"/>
    </source>
</evidence>
<dbReference type="Gene3D" id="3.40.50.620">
    <property type="entry name" value="HUPs"/>
    <property type="match status" value="1"/>
</dbReference>
<dbReference type="NCBIfam" id="TIGR00125">
    <property type="entry name" value="cyt_tran_rel"/>
    <property type="match status" value="1"/>
</dbReference>
<evidence type="ECO:0000256" key="4">
    <source>
        <dbReference type="ARBA" id="ARBA00022655"/>
    </source>
</evidence>
<feature type="binding site" evidence="8">
    <location>
        <position position="176"/>
    </location>
    <ligand>
        <name>ATP</name>
        <dbReference type="ChEBI" id="CHEBI:30616"/>
    </ligand>
</feature>
<protein>
    <recommendedName>
        <fullName evidence="8">Pantothenate synthetase</fullName>
        <shortName evidence="8">PS</shortName>
        <ecNumber evidence="8">6.3.2.1</ecNumber>
    </recommendedName>
    <alternativeName>
        <fullName evidence="8">Pantoate--beta-alanine ligase</fullName>
    </alternativeName>
    <alternativeName>
        <fullName evidence="8">Pantoate-activating enzyme</fullName>
    </alternativeName>
</protein>
<evidence type="ECO:0000256" key="7">
    <source>
        <dbReference type="ARBA" id="ARBA00048258"/>
    </source>
</evidence>
<feature type="binding site" evidence="8">
    <location>
        <position position="153"/>
    </location>
    <ligand>
        <name>(R)-pantoate</name>
        <dbReference type="ChEBI" id="CHEBI:15980"/>
    </ligand>
</feature>
<dbReference type="NCBIfam" id="TIGR00018">
    <property type="entry name" value="panC"/>
    <property type="match status" value="1"/>
</dbReference>
<dbReference type="PANTHER" id="PTHR21299">
    <property type="entry name" value="CYTIDYLATE KINASE/PANTOATE-BETA-ALANINE LIGASE"/>
    <property type="match status" value="1"/>
</dbReference>
<evidence type="ECO:0000256" key="5">
    <source>
        <dbReference type="ARBA" id="ARBA00022741"/>
    </source>
</evidence>
<comment type="subcellular location">
    <subcellularLocation>
        <location evidence="8">Cytoplasm</location>
    </subcellularLocation>
</comment>
<reference evidence="9 10" key="1">
    <citation type="submission" date="2018-08" db="EMBL/GenBank/DDBJ databases">
        <title>Draft genome sequence of Psychrilyobacter sp. strain SD5 isolated from Black Sea water.</title>
        <authorList>
            <person name="Yadav S."/>
            <person name="Villanueva L."/>
            <person name="Damste J.S.S."/>
        </authorList>
    </citation>
    <scope>NUCLEOTIDE SEQUENCE [LARGE SCALE GENOMIC DNA]</scope>
    <source>
        <strain evidence="9 10">SD5</strain>
    </source>
</reference>
<feature type="binding site" evidence="8">
    <location>
        <position position="61"/>
    </location>
    <ligand>
        <name>beta-alanine</name>
        <dbReference type="ChEBI" id="CHEBI:57966"/>
    </ligand>
</feature>
<dbReference type="InterPro" id="IPR042176">
    <property type="entry name" value="Pantoate_ligase_C"/>
</dbReference>
<evidence type="ECO:0000256" key="1">
    <source>
        <dbReference type="ARBA" id="ARBA00004990"/>
    </source>
</evidence>
<dbReference type="InterPro" id="IPR003721">
    <property type="entry name" value="Pantoate_ligase"/>
</dbReference>
<dbReference type="CDD" id="cd00560">
    <property type="entry name" value="PanC"/>
    <property type="match status" value="1"/>
</dbReference>
<keyword evidence="6 8" id="KW-0067">ATP-binding</keyword>
<proteinExistence type="inferred from homology"/>
<feature type="active site" description="Proton donor" evidence="8">
    <location>
        <position position="37"/>
    </location>
</feature>
<feature type="binding site" evidence="8">
    <location>
        <begin position="184"/>
        <end position="187"/>
    </location>
    <ligand>
        <name>ATP</name>
        <dbReference type="ChEBI" id="CHEBI:30616"/>
    </ligand>
</feature>
<dbReference type="PANTHER" id="PTHR21299:SF1">
    <property type="entry name" value="PANTOATE--BETA-ALANINE LIGASE"/>
    <property type="match status" value="1"/>
</dbReference>
<dbReference type="HAMAP" id="MF_00158">
    <property type="entry name" value="PanC"/>
    <property type="match status" value="1"/>
</dbReference>
<dbReference type="Proteomes" id="UP000263486">
    <property type="component" value="Unassembled WGS sequence"/>
</dbReference>
<accession>A0ABX9KFE6</accession>
<gene>
    <name evidence="8" type="primary">panC</name>
    <name evidence="9" type="ORF">DYH56_10935</name>
</gene>
<comment type="caution">
    <text evidence="9">The sequence shown here is derived from an EMBL/GenBank/DDBJ whole genome shotgun (WGS) entry which is preliminary data.</text>
</comment>
<keyword evidence="3 8" id="KW-0436">Ligase</keyword>
<evidence type="ECO:0000256" key="6">
    <source>
        <dbReference type="ARBA" id="ARBA00022840"/>
    </source>
</evidence>
<keyword evidence="4 8" id="KW-0566">Pantothenate biosynthesis</keyword>
<keyword evidence="10" id="KW-1185">Reference proteome</keyword>
<comment type="similarity">
    <text evidence="2 8">Belongs to the pantothenate synthetase family.</text>
</comment>
<dbReference type="EC" id="6.3.2.1" evidence="8"/>
<comment type="miscellaneous">
    <text evidence="8">The reaction proceeds by a bi uni uni bi ping pong mechanism.</text>
</comment>